<evidence type="ECO:0000256" key="15">
    <source>
        <dbReference type="ARBA" id="ARBA00049515"/>
    </source>
</evidence>
<feature type="transmembrane region" description="Helical" evidence="18">
    <location>
        <begin position="772"/>
        <end position="791"/>
    </location>
</feature>
<dbReference type="NCBIfam" id="TIGR00418">
    <property type="entry name" value="thrS"/>
    <property type="match status" value="1"/>
</dbReference>
<dbReference type="Pfam" id="PF07973">
    <property type="entry name" value="tRNA_SAD"/>
    <property type="match status" value="1"/>
</dbReference>
<dbReference type="Pfam" id="PF02824">
    <property type="entry name" value="TGS"/>
    <property type="match status" value="1"/>
</dbReference>
<dbReference type="GO" id="GO:0005524">
    <property type="term" value="F:ATP binding"/>
    <property type="evidence" value="ECO:0007669"/>
    <property type="project" value="UniProtKB-KW"/>
</dbReference>
<dbReference type="PANTHER" id="PTHR11451">
    <property type="entry name" value="THREONINE-TRNA LIGASE"/>
    <property type="match status" value="1"/>
</dbReference>
<dbReference type="GO" id="GO:0006435">
    <property type="term" value="P:threonyl-tRNA aminoacylation"/>
    <property type="evidence" value="ECO:0007669"/>
    <property type="project" value="InterPro"/>
</dbReference>
<dbReference type="SUPFAM" id="SSF81271">
    <property type="entry name" value="TGS-like"/>
    <property type="match status" value="1"/>
</dbReference>
<evidence type="ECO:0000256" key="9">
    <source>
        <dbReference type="ARBA" id="ARBA00022840"/>
    </source>
</evidence>
<dbReference type="EC" id="6.1.1.3" evidence="4"/>
<evidence type="ECO:0000256" key="3">
    <source>
        <dbReference type="ARBA" id="ARBA00008226"/>
    </source>
</evidence>
<dbReference type="InterPro" id="IPR006195">
    <property type="entry name" value="aa-tRNA-synth_II"/>
</dbReference>
<dbReference type="AlphaFoldDB" id="A0AAD7TIG9"/>
<keyword evidence="5" id="KW-0963">Cytoplasm</keyword>
<dbReference type="InterPro" id="IPR036621">
    <property type="entry name" value="Anticodon-bd_dom_sf"/>
</dbReference>
<dbReference type="InterPro" id="IPR012676">
    <property type="entry name" value="TGS-like"/>
</dbReference>
<keyword evidence="7 18" id="KW-0812">Transmembrane</keyword>
<feature type="transmembrane region" description="Helical" evidence="18">
    <location>
        <begin position="803"/>
        <end position="819"/>
    </location>
</feature>
<evidence type="ECO:0000313" key="22">
    <source>
        <dbReference type="Proteomes" id="UP001215151"/>
    </source>
</evidence>
<dbReference type="FunFam" id="3.30.930.10:FF:000019">
    <property type="entry name" value="Threonine--tRNA ligase"/>
    <property type="match status" value="1"/>
</dbReference>
<dbReference type="SUPFAM" id="SSF55681">
    <property type="entry name" value="Class II aaRS and biotin synthetases"/>
    <property type="match status" value="1"/>
</dbReference>
<feature type="region of interest" description="Disordered" evidence="17">
    <location>
        <begin position="1"/>
        <end position="46"/>
    </location>
</feature>
<proteinExistence type="inferred from homology"/>
<dbReference type="Gene3D" id="3.30.980.10">
    <property type="entry name" value="Threonyl-trna Synthetase, Chain A, domain 2"/>
    <property type="match status" value="1"/>
</dbReference>
<dbReference type="InterPro" id="IPR012947">
    <property type="entry name" value="tRNA_SAD"/>
</dbReference>
<dbReference type="Pfam" id="PF13813">
    <property type="entry name" value="MBOAT_2"/>
    <property type="match status" value="1"/>
</dbReference>
<feature type="compositionally biased region" description="Basic and acidic residues" evidence="17">
    <location>
        <begin position="20"/>
        <end position="37"/>
    </location>
</feature>
<evidence type="ECO:0000256" key="17">
    <source>
        <dbReference type="SAM" id="MobiDB-lite"/>
    </source>
</evidence>
<evidence type="ECO:0000256" key="5">
    <source>
        <dbReference type="ARBA" id="ARBA00022490"/>
    </source>
</evidence>
<dbReference type="SMART" id="SM00863">
    <property type="entry name" value="tRNA_SAD"/>
    <property type="match status" value="1"/>
</dbReference>
<dbReference type="InterPro" id="IPR002320">
    <property type="entry name" value="Thr-tRNA-ligase_IIa"/>
</dbReference>
<dbReference type="PROSITE" id="PS51880">
    <property type="entry name" value="TGS"/>
    <property type="match status" value="1"/>
</dbReference>
<feature type="transmembrane region" description="Helical" evidence="18">
    <location>
        <begin position="825"/>
        <end position="846"/>
    </location>
</feature>
<reference evidence="21" key="1">
    <citation type="submission" date="2022-11" db="EMBL/GenBank/DDBJ databases">
        <title>Genome Sequence of Cubamyces cubensis.</title>
        <authorList>
            <person name="Buettner E."/>
        </authorList>
    </citation>
    <scope>NUCLEOTIDE SEQUENCE</scope>
    <source>
        <strain evidence="21">MPL-01</strain>
    </source>
</reference>
<organism evidence="21 22">
    <name type="scientific">Trametes cubensis</name>
    <dbReference type="NCBI Taxonomy" id="1111947"/>
    <lineage>
        <taxon>Eukaryota</taxon>
        <taxon>Fungi</taxon>
        <taxon>Dikarya</taxon>
        <taxon>Basidiomycota</taxon>
        <taxon>Agaricomycotina</taxon>
        <taxon>Agaricomycetes</taxon>
        <taxon>Polyporales</taxon>
        <taxon>Polyporaceae</taxon>
        <taxon>Trametes</taxon>
    </lineage>
</organism>
<evidence type="ECO:0000256" key="7">
    <source>
        <dbReference type="ARBA" id="ARBA00022692"/>
    </source>
</evidence>
<dbReference type="InterPro" id="IPR012675">
    <property type="entry name" value="Beta-grasp_dom_sf"/>
</dbReference>
<protein>
    <recommendedName>
        <fullName evidence="16">Probable threonine--tRNA ligase, cytoplasmic</fullName>
        <ecNumber evidence="4">6.1.1.3</ecNumber>
    </recommendedName>
    <alternativeName>
        <fullName evidence="14">Threonyl-tRNA synthetase</fullName>
    </alternativeName>
</protein>
<sequence length="1156" mass="131414">MTTPVASSSQPAQIPALESPHQEGTKKSKDKKAKDTGSAHPLELNPRPEYFDHRLKIFEKLKAEYDEWVKNQPRQEIAVTLPDGSQRKGISWETSPMDIAKEISKGLADRVVIAKVNGELWDLERPLEASCNLELLDFEHPEGKRVFWHSSAHVLGEAAERHYGCHLCIGPPTDDGFFYEMAIQDRPVVNSDYPALEKVADMAIKEKQKFERLVVPKETLLEMFGYNKYKKYIIETKIPDGTSTTVYRCGPMVDLCVGPHIPHTGRIKAFMVTKNSASYFLGDANNDSLQRVYGISFPDKKQLTEYKKFLEEAAKRDHRKIGKEQELFFFNDLSPGSCFFLPHGTRIYNTLVELMRSEYFKRGYQEVISPNMYNSKLWETSGHWQNYKDDMFTLDVEKEKWALKPMNCPGHCLIFDSRDRSYKELPIRMAEFGIIHRNEASGALTGLTRVRRFVQDDTHVFCMPSQIEDEIAALFDFMQHIYGLFGFEFHLELSTRPENYLGTIETWDAAEDQLKKALEKFYPGKWEINPGDGAFYGPKIDITIRDALRRAFQCATIQLDFQLPERFNLKYRSADEAAAADAGKPPPRPVIIHRAILGSLERFIAIITEHFAGKWPFWLSPRQVLVVPVAVPYREYASEVADKLSKLGLYVDVDNGENTLPKKIRNGEIAQYNFILVVGQDELDSRSVNVRNRDDVGTKARTETLPLDVIAEKLLALKTSRSLHNKLQDINTSPSWWISKIPSSRHIPIAVDMSHIYSDATALEYAMRRPPLPVLTFVIFPDIALACIMALRPPFAIRLGASLLLLSAAFYATATYTLGAPVSDYSMGSVGFGNMVLNITLFTWLADPIKDFRYIKEPAPLTAEPFIKRLWYPVASEVDVVANVPPLAPGSRWQYLRRRVRQLLVGMAILDVVESWIHTHRHLYMPATAPLHFPAGLRGFVAQSACMVPWFVMVYMTVQLPYLICAILAVGLRVGNGDPEAWPDLFGNVADAYTLRNLWGKVWHQSFRRHFCYWGKFVVRVLRIPRGTWLSSQVQIHVAFLLSAFLHCMGDLMIGKEHVGRSLWYFVINGMAITFEDTVIALAKRAGYGAAQAQTGPPSYPLRILGYAWVVLWCMWSGPIYKDWLLESGVHLGNFLPYSPVRSLILPALYEAIDVS</sequence>
<evidence type="ECO:0000256" key="14">
    <source>
        <dbReference type="ARBA" id="ARBA00031900"/>
    </source>
</evidence>
<dbReference type="PRINTS" id="PR01047">
    <property type="entry name" value="TRNASYNTHTHR"/>
</dbReference>
<evidence type="ECO:0000256" key="11">
    <source>
        <dbReference type="ARBA" id="ARBA00022989"/>
    </source>
</evidence>
<evidence type="ECO:0000256" key="4">
    <source>
        <dbReference type="ARBA" id="ARBA00013163"/>
    </source>
</evidence>
<evidence type="ECO:0000256" key="12">
    <source>
        <dbReference type="ARBA" id="ARBA00023136"/>
    </source>
</evidence>
<dbReference type="Gene3D" id="3.10.20.30">
    <property type="match status" value="1"/>
</dbReference>
<comment type="similarity">
    <text evidence="3">Belongs to the class-II aminoacyl-tRNA synthetase family.</text>
</comment>
<dbReference type="CDD" id="cd01667">
    <property type="entry name" value="TGS_ThrRS"/>
    <property type="match status" value="1"/>
</dbReference>
<keyword evidence="22" id="KW-1185">Reference proteome</keyword>
<evidence type="ECO:0000256" key="1">
    <source>
        <dbReference type="ARBA" id="ARBA00004141"/>
    </source>
</evidence>
<evidence type="ECO:0000256" key="13">
    <source>
        <dbReference type="ARBA" id="ARBA00023146"/>
    </source>
</evidence>
<dbReference type="SUPFAM" id="SSF55186">
    <property type="entry name" value="ThrRS/AlaRS common domain"/>
    <property type="match status" value="1"/>
</dbReference>
<dbReference type="InterPro" id="IPR045864">
    <property type="entry name" value="aa-tRNA-synth_II/BPL/LPL"/>
</dbReference>
<evidence type="ECO:0000256" key="6">
    <source>
        <dbReference type="ARBA" id="ARBA00022598"/>
    </source>
</evidence>
<gene>
    <name evidence="21" type="ORF">ONZ51_g10942</name>
</gene>
<comment type="subcellular location">
    <subcellularLocation>
        <location evidence="2">Cytoplasm</location>
    </subcellularLocation>
    <subcellularLocation>
        <location evidence="1">Membrane</location>
        <topology evidence="1">Multi-pass membrane protein</topology>
    </subcellularLocation>
</comment>
<keyword evidence="10" id="KW-0648">Protein biosynthesis</keyword>
<evidence type="ECO:0000256" key="16">
    <source>
        <dbReference type="ARBA" id="ARBA00072369"/>
    </source>
</evidence>
<evidence type="ECO:0000256" key="8">
    <source>
        <dbReference type="ARBA" id="ARBA00022741"/>
    </source>
</evidence>
<dbReference type="HAMAP" id="MF_00184">
    <property type="entry name" value="Thr_tRNA_synth"/>
    <property type="match status" value="1"/>
</dbReference>
<dbReference type="Pfam" id="PF00587">
    <property type="entry name" value="tRNA-synt_2b"/>
    <property type="match status" value="1"/>
</dbReference>
<evidence type="ECO:0000256" key="10">
    <source>
        <dbReference type="ARBA" id="ARBA00022917"/>
    </source>
</evidence>
<keyword evidence="6" id="KW-0436">Ligase</keyword>
<feature type="domain" description="Aminoacyl-transfer RNA synthetases class-II family profile" evidence="19">
    <location>
        <begin position="342"/>
        <end position="632"/>
    </location>
</feature>
<dbReference type="Gene3D" id="3.40.50.800">
    <property type="entry name" value="Anticodon-binding domain"/>
    <property type="match status" value="1"/>
</dbReference>
<keyword evidence="8" id="KW-0547">Nucleotide-binding</keyword>
<keyword evidence="11 18" id="KW-1133">Transmembrane helix</keyword>
<dbReference type="GO" id="GO:0016020">
    <property type="term" value="C:membrane"/>
    <property type="evidence" value="ECO:0007669"/>
    <property type="project" value="UniProtKB-SubCell"/>
</dbReference>
<dbReference type="EMBL" id="JAPEVG010000471">
    <property type="protein sequence ID" value="KAJ8462371.1"/>
    <property type="molecule type" value="Genomic_DNA"/>
</dbReference>
<dbReference type="InterPro" id="IPR002314">
    <property type="entry name" value="aa-tRNA-synt_IIb"/>
</dbReference>
<evidence type="ECO:0000313" key="21">
    <source>
        <dbReference type="EMBL" id="KAJ8462371.1"/>
    </source>
</evidence>
<dbReference type="PROSITE" id="PS50862">
    <property type="entry name" value="AA_TRNA_LIGASE_II"/>
    <property type="match status" value="1"/>
</dbReference>
<feature type="transmembrane region" description="Helical" evidence="18">
    <location>
        <begin position="948"/>
        <end position="972"/>
    </location>
</feature>
<dbReference type="PANTHER" id="PTHR11451:SF46">
    <property type="entry name" value="THREONINE--TRNA LIGASE"/>
    <property type="match status" value="1"/>
</dbReference>
<dbReference type="SUPFAM" id="SSF52954">
    <property type="entry name" value="Class II aaRS ABD-related"/>
    <property type="match status" value="1"/>
</dbReference>
<dbReference type="Gene3D" id="3.30.930.10">
    <property type="entry name" value="Bira Bifunctional Protein, Domain 2"/>
    <property type="match status" value="1"/>
</dbReference>
<dbReference type="InterPro" id="IPR047246">
    <property type="entry name" value="ThrRS_anticodon"/>
</dbReference>
<dbReference type="InterPro" id="IPR032805">
    <property type="entry name" value="Wax_synthase_dom"/>
</dbReference>
<evidence type="ECO:0000259" key="19">
    <source>
        <dbReference type="PROSITE" id="PS50862"/>
    </source>
</evidence>
<dbReference type="CDD" id="cd00771">
    <property type="entry name" value="ThrRS_core"/>
    <property type="match status" value="1"/>
</dbReference>
<dbReference type="Pfam" id="PF03129">
    <property type="entry name" value="HGTP_anticodon"/>
    <property type="match status" value="1"/>
</dbReference>
<feature type="domain" description="TGS" evidence="20">
    <location>
        <begin position="75"/>
        <end position="137"/>
    </location>
</feature>
<dbReference type="FunFam" id="3.10.20.30:FF:000006">
    <property type="entry name" value="Threonine--tRNA ligase, cytoplasmic"/>
    <property type="match status" value="1"/>
</dbReference>
<evidence type="ECO:0000259" key="20">
    <source>
        <dbReference type="PROSITE" id="PS51880"/>
    </source>
</evidence>
<dbReference type="InterPro" id="IPR004095">
    <property type="entry name" value="TGS"/>
</dbReference>
<dbReference type="InterPro" id="IPR004154">
    <property type="entry name" value="Anticodon-bd"/>
</dbReference>
<dbReference type="Proteomes" id="UP001215151">
    <property type="component" value="Unassembled WGS sequence"/>
</dbReference>
<dbReference type="GO" id="GO:0004829">
    <property type="term" value="F:threonine-tRNA ligase activity"/>
    <property type="evidence" value="ECO:0007669"/>
    <property type="project" value="UniProtKB-EC"/>
</dbReference>
<feature type="compositionally biased region" description="Polar residues" evidence="17">
    <location>
        <begin position="1"/>
        <end position="12"/>
    </location>
</feature>
<keyword evidence="12 18" id="KW-0472">Membrane</keyword>
<accession>A0AAD7TIG9</accession>
<keyword evidence="9" id="KW-0067">ATP-binding</keyword>
<evidence type="ECO:0000256" key="18">
    <source>
        <dbReference type="SAM" id="Phobius"/>
    </source>
</evidence>
<dbReference type="InterPro" id="IPR018163">
    <property type="entry name" value="Thr/Ala-tRNA-synth_IIc_edit"/>
</dbReference>
<dbReference type="FunFam" id="3.30.980.10:FF:000005">
    <property type="entry name" value="Threonyl-tRNA synthetase, mitochondrial"/>
    <property type="match status" value="1"/>
</dbReference>
<dbReference type="InterPro" id="IPR033728">
    <property type="entry name" value="ThrRS_core"/>
</dbReference>
<comment type="catalytic activity">
    <reaction evidence="15">
        <text>tRNA(Thr) + L-threonine + ATP = L-threonyl-tRNA(Thr) + AMP + diphosphate + H(+)</text>
        <dbReference type="Rhea" id="RHEA:24624"/>
        <dbReference type="Rhea" id="RHEA-COMP:9670"/>
        <dbReference type="Rhea" id="RHEA-COMP:9704"/>
        <dbReference type="ChEBI" id="CHEBI:15378"/>
        <dbReference type="ChEBI" id="CHEBI:30616"/>
        <dbReference type="ChEBI" id="CHEBI:33019"/>
        <dbReference type="ChEBI" id="CHEBI:57926"/>
        <dbReference type="ChEBI" id="CHEBI:78442"/>
        <dbReference type="ChEBI" id="CHEBI:78534"/>
        <dbReference type="ChEBI" id="CHEBI:456215"/>
        <dbReference type="EC" id="6.1.1.3"/>
    </reaction>
</comment>
<evidence type="ECO:0000256" key="2">
    <source>
        <dbReference type="ARBA" id="ARBA00004496"/>
    </source>
</evidence>
<comment type="caution">
    <text evidence="21">The sequence shown here is derived from an EMBL/GenBank/DDBJ whole genome shotgun (WGS) entry which is preliminary data.</text>
</comment>
<dbReference type="GO" id="GO:0005739">
    <property type="term" value="C:mitochondrion"/>
    <property type="evidence" value="ECO:0007669"/>
    <property type="project" value="TreeGrafter"/>
</dbReference>
<dbReference type="CDD" id="cd00860">
    <property type="entry name" value="ThrRS_anticodon"/>
    <property type="match status" value="1"/>
</dbReference>
<keyword evidence="13" id="KW-0030">Aminoacyl-tRNA synthetase</keyword>
<name>A0AAD7TIG9_9APHY</name>